<dbReference type="PANTHER" id="PTHR11567">
    <property type="entry name" value="ACID PHOSPHATASE-RELATED"/>
    <property type="match status" value="1"/>
</dbReference>
<sequence length="476" mass="50599">MQLTTLSALSALASTGAAETVLGAYIFHRHGDRTPKSLAPTNLTTLGYEQVYTSGSYYRSRYLTGSSKIRGINEDIVKLQQLAVTAPVDNVLQNSAMGFLQALYPPVQTISTLANGNEVQAPLDGYQLIPINTIETGAGSEDAGWLQSASSCANAQLSSNNYFSSEEYQDMLSSTRDFYEALVPVVNETLDESYVNFKNAYVVYDLINVAEIHNTSIPSSSVLTNDTLFHLRTLADAHEWGLAWNATDPMRAISGMQLAAEILSYMNSTIKSGTAGSSSNKFGIQFGAYATFMSFFGLVGLDTVSENFKGVADYASSMAFELFTDADVDAWPATEDLQVRFLFHNGTASNSSEPQVYPLFGSDANATSWTTFHDKLNDFAIGTTEQWCHKCGNSTGTCAPYAGSNDNGAGSASAQSSEGGNGISPTIGGVIGAFVTLAVVLGSLALFMLVGGFRLVSKKALAARGGAVQQGVETKA</sequence>
<keyword evidence="5" id="KW-1185">Reference proteome</keyword>
<evidence type="ECO:0000313" key="5">
    <source>
        <dbReference type="Proteomes" id="UP000240883"/>
    </source>
</evidence>
<dbReference type="STRING" id="1448308.A0A2T2P135"/>
<dbReference type="OrthoDB" id="258392at2759"/>
<dbReference type="InterPro" id="IPR000560">
    <property type="entry name" value="His_Pase_clade-2"/>
</dbReference>
<keyword evidence="2" id="KW-0472">Membrane</keyword>
<gene>
    <name evidence="4" type="ORF">BS50DRAFT_272627</name>
</gene>
<accession>A0A2T2P135</accession>
<proteinExistence type="inferred from homology"/>
<name>A0A2T2P135_CORCC</name>
<feature type="signal peptide" evidence="3">
    <location>
        <begin position="1"/>
        <end position="18"/>
    </location>
</feature>
<keyword evidence="2" id="KW-1133">Transmembrane helix</keyword>
<evidence type="ECO:0000256" key="3">
    <source>
        <dbReference type="SAM" id="SignalP"/>
    </source>
</evidence>
<dbReference type="SUPFAM" id="SSF53254">
    <property type="entry name" value="Phosphoglycerate mutase-like"/>
    <property type="match status" value="1"/>
</dbReference>
<evidence type="ECO:0000256" key="1">
    <source>
        <dbReference type="ARBA" id="ARBA00005375"/>
    </source>
</evidence>
<evidence type="ECO:0000313" key="4">
    <source>
        <dbReference type="EMBL" id="PSN71058.1"/>
    </source>
</evidence>
<evidence type="ECO:0000256" key="2">
    <source>
        <dbReference type="SAM" id="Phobius"/>
    </source>
</evidence>
<dbReference type="Gene3D" id="3.40.50.1240">
    <property type="entry name" value="Phosphoglycerate mutase-like"/>
    <property type="match status" value="1"/>
</dbReference>
<feature type="transmembrane region" description="Helical" evidence="2">
    <location>
        <begin position="427"/>
        <end position="450"/>
    </location>
</feature>
<keyword evidence="2" id="KW-0812">Transmembrane</keyword>
<dbReference type="InterPro" id="IPR050645">
    <property type="entry name" value="Histidine_acid_phosphatase"/>
</dbReference>
<dbReference type="AlphaFoldDB" id="A0A2T2P135"/>
<dbReference type="EMBL" id="KZ678131">
    <property type="protein sequence ID" value="PSN71058.1"/>
    <property type="molecule type" value="Genomic_DNA"/>
</dbReference>
<organism evidence="4 5">
    <name type="scientific">Corynespora cassiicola Philippines</name>
    <dbReference type="NCBI Taxonomy" id="1448308"/>
    <lineage>
        <taxon>Eukaryota</taxon>
        <taxon>Fungi</taxon>
        <taxon>Dikarya</taxon>
        <taxon>Ascomycota</taxon>
        <taxon>Pezizomycotina</taxon>
        <taxon>Dothideomycetes</taxon>
        <taxon>Pleosporomycetidae</taxon>
        <taxon>Pleosporales</taxon>
        <taxon>Corynesporascaceae</taxon>
        <taxon>Corynespora</taxon>
    </lineage>
</organism>
<dbReference type="Pfam" id="PF00328">
    <property type="entry name" value="His_Phos_2"/>
    <property type="match status" value="1"/>
</dbReference>
<dbReference type="CDD" id="cd07061">
    <property type="entry name" value="HP_HAP_like"/>
    <property type="match status" value="1"/>
</dbReference>
<comment type="similarity">
    <text evidence="1">Belongs to the histidine acid phosphatase family.</text>
</comment>
<protein>
    <submittedName>
        <fullName evidence="4">Phosphoglycerate mutase-like protein</fullName>
    </submittedName>
</protein>
<dbReference type="InterPro" id="IPR029033">
    <property type="entry name" value="His_PPase_superfam"/>
</dbReference>
<feature type="chain" id="PRO_5015759497" evidence="3">
    <location>
        <begin position="19"/>
        <end position="476"/>
    </location>
</feature>
<dbReference type="Proteomes" id="UP000240883">
    <property type="component" value="Unassembled WGS sequence"/>
</dbReference>
<reference evidence="4 5" key="1">
    <citation type="journal article" date="2018" name="Front. Microbiol.">
        <title>Genome-Wide Analysis of Corynespora cassiicola Leaf Fall Disease Putative Effectors.</title>
        <authorList>
            <person name="Lopez D."/>
            <person name="Ribeiro S."/>
            <person name="Label P."/>
            <person name="Fumanal B."/>
            <person name="Venisse J.S."/>
            <person name="Kohler A."/>
            <person name="de Oliveira R.R."/>
            <person name="Labutti K."/>
            <person name="Lipzen A."/>
            <person name="Lail K."/>
            <person name="Bauer D."/>
            <person name="Ohm R.A."/>
            <person name="Barry K.W."/>
            <person name="Spatafora J."/>
            <person name="Grigoriev I.V."/>
            <person name="Martin F.M."/>
            <person name="Pujade-Renaud V."/>
        </authorList>
    </citation>
    <scope>NUCLEOTIDE SEQUENCE [LARGE SCALE GENOMIC DNA]</scope>
    <source>
        <strain evidence="4 5">Philippines</strain>
    </source>
</reference>
<dbReference type="PANTHER" id="PTHR11567:SF142">
    <property type="entry name" value="PHOSPHOGLYCERATE MUTASE-LIKE PROTEIN"/>
    <property type="match status" value="1"/>
</dbReference>
<dbReference type="GO" id="GO:0016791">
    <property type="term" value="F:phosphatase activity"/>
    <property type="evidence" value="ECO:0007669"/>
    <property type="project" value="TreeGrafter"/>
</dbReference>
<keyword evidence="3" id="KW-0732">Signal</keyword>